<evidence type="ECO:0000313" key="5">
    <source>
        <dbReference type="Proteomes" id="UP001551482"/>
    </source>
</evidence>
<accession>A0ABV3DIJ3</accession>
<evidence type="ECO:0000256" key="1">
    <source>
        <dbReference type="SAM" id="MobiDB-lite"/>
    </source>
</evidence>
<feature type="compositionally biased region" description="Low complexity" evidence="1">
    <location>
        <begin position="196"/>
        <end position="205"/>
    </location>
</feature>
<organism evidence="4 5">
    <name type="scientific">Streptodolium elevatio</name>
    <dbReference type="NCBI Taxonomy" id="3157996"/>
    <lineage>
        <taxon>Bacteria</taxon>
        <taxon>Bacillati</taxon>
        <taxon>Actinomycetota</taxon>
        <taxon>Actinomycetes</taxon>
        <taxon>Kitasatosporales</taxon>
        <taxon>Streptomycetaceae</taxon>
        <taxon>Streptodolium</taxon>
    </lineage>
</organism>
<keyword evidence="2" id="KW-0472">Membrane</keyword>
<evidence type="ECO:0000313" key="4">
    <source>
        <dbReference type="EMBL" id="MEU8135565.1"/>
    </source>
</evidence>
<gene>
    <name evidence="4" type="ORF">AB0C36_18835</name>
</gene>
<keyword evidence="3" id="KW-0732">Signal</keyword>
<dbReference type="RefSeq" id="WP_358355411.1">
    <property type="nucleotide sequence ID" value="NZ_JBEZFP010000045.1"/>
</dbReference>
<sequence length="255" mass="25200">MSFHSTAARFTAVLAVPAAVLATAAPALAAGDTYTVPLHQPLPIKATDDGVKPGECPGIPADKDGWHFVLPTNGTVFVKLTVTFQPGGEQVVTSFDAPTDKHAYVASPVGATLTSAVAEVKGGEVKWFNLSHACPGTPPTTTPPTTAPPTTKPPVTTAPPTTPSTSKPPTEGTKTPPPATTSSTPPGTEAPPTSPGPATTDSAAPVPSTPATTDGDGGSLAQTGAVAVGGILAAAAALIGGGYLLRRRLGGNHAA</sequence>
<evidence type="ECO:0000256" key="2">
    <source>
        <dbReference type="SAM" id="Phobius"/>
    </source>
</evidence>
<feature type="compositionally biased region" description="Pro residues" evidence="1">
    <location>
        <begin position="136"/>
        <end position="162"/>
    </location>
</feature>
<keyword evidence="2" id="KW-1133">Transmembrane helix</keyword>
<reference evidence="4 5" key="1">
    <citation type="submission" date="2024-06" db="EMBL/GenBank/DDBJ databases">
        <title>The Natural Products Discovery Center: Release of the First 8490 Sequenced Strains for Exploring Actinobacteria Biosynthetic Diversity.</title>
        <authorList>
            <person name="Kalkreuter E."/>
            <person name="Kautsar S.A."/>
            <person name="Yang D."/>
            <person name="Bader C.D."/>
            <person name="Teijaro C.N."/>
            <person name="Fluegel L."/>
            <person name="Davis C.M."/>
            <person name="Simpson J.R."/>
            <person name="Lauterbach L."/>
            <person name="Steele A.D."/>
            <person name="Gui C."/>
            <person name="Meng S."/>
            <person name="Li G."/>
            <person name="Viehrig K."/>
            <person name="Ye F."/>
            <person name="Su P."/>
            <person name="Kiefer A.F."/>
            <person name="Nichols A."/>
            <person name="Cepeda A.J."/>
            <person name="Yan W."/>
            <person name="Fan B."/>
            <person name="Jiang Y."/>
            <person name="Adhikari A."/>
            <person name="Zheng C.-J."/>
            <person name="Schuster L."/>
            <person name="Cowan T.M."/>
            <person name="Smanski M.J."/>
            <person name="Chevrette M.G."/>
            <person name="De Carvalho L.P.S."/>
            <person name="Shen B."/>
        </authorList>
    </citation>
    <scope>NUCLEOTIDE SEQUENCE [LARGE SCALE GENOMIC DNA]</scope>
    <source>
        <strain evidence="4 5">NPDC048946</strain>
    </source>
</reference>
<comment type="caution">
    <text evidence="4">The sequence shown here is derived from an EMBL/GenBank/DDBJ whole genome shotgun (WGS) entry which is preliminary data.</text>
</comment>
<feature type="chain" id="PRO_5047262070" evidence="3">
    <location>
        <begin position="30"/>
        <end position="255"/>
    </location>
</feature>
<keyword evidence="2" id="KW-0812">Transmembrane</keyword>
<dbReference type="EMBL" id="JBEZFP010000045">
    <property type="protein sequence ID" value="MEU8135565.1"/>
    <property type="molecule type" value="Genomic_DNA"/>
</dbReference>
<evidence type="ECO:0000256" key="3">
    <source>
        <dbReference type="SAM" id="SignalP"/>
    </source>
</evidence>
<dbReference type="Proteomes" id="UP001551482">
    <property type="component" value="Unassembled WGS sequence"/>
</dbReference>
<proteinExistence type="predicted"/>
<feature type="signal peptide" evidence="3">
    <location>
        <begin position="1"/>
        <end position="29"/>
    </location>
</feature>
<protein>
    <submittedName>
        <fullName evidence="4">LPXTG cell wall anchor domain-containing protein</fullName>
    </submittedName>
</protein>
<keyword evidence="5" id="KW-1185">Reference proteome</keyword>
<feature type="transmembrane region" description="Helical" evidence="2">
    <location>
        <begin position="224"/>
        <end position="245"/>
    </location>
</feature>
<name>A0ABV3DIJ3_9ACTN</name>
<feature type="compositionally biased region" description="Low complexity" evidence="1">
    <location>
        <begin position="163"/>
        <end position="187"/>
    </location>
</feature>
<feature type="region of interest" description="Disordered" evidence="1">
    <location>
        <begin position="134"/>
        <end position="218"/>
    </location>
</feature>